<evidence type="ECO:0008006" key="8">
    <source>
        <dbReference type="Google" id="ProtNLM"/>
    </source>
</evidence>
<organism evidence="6 7">
    <name type="scientific">Clohesyomyces aquaticus</name>
    <dbReference type="NCBI Taxonomy" id="1231657"/>
    <lineage>
        <taxon>Eukaryota</taxon>
        <taxon>Fungi</taxon>
        <taxon>Dikarya</taxon>
        <taxon>Ascomycota</taxon>
        <taxon>Pezizomycotina</taxon>
        <taxon>Dothideomycetes</taxon>
        <taxon>Pleosporomycetidae</taxon>
        <taxon>Pleosporales</taxon>
        <taxon>Lindgomycetaceae</taxon>
        <taxon>Clohesyomyces</taxon>
    </lineage>
</organism>
<dbReference type="GO" id="GO:0000932">
    <property type="term" value="C:P-body"/>
    <property type="evidence" value="ECO:0007669"/>
    <property type="project" value="TreeGrafter"/>
</dbReference>
<name>A0A1Y2A552_9PLEO</name>
<dbReference type="GO" id="GO:0006397">
    <property type="term" value="P:mRNA processing"/>
    <property type="evidence" value="ECO:0007669"/>
    <property type="project" value="UniProtKB-KW"/>
</dbReference>
<feature type="region of interest" description="Disordered" evidence="5">
    <location>
        <begin position="216"/>
        <end position="237"/>
    </location>
</feature>
<gene>
    <name evidence="6" type="ORF">BCR34DRAFT_596802</name>
</gene>
<dbReference type="EMBL" id="MCFA01000011">
    <property type="protein sequence ID" value="ORY17624.1"/>
    <property type="molecule type" value="Genomic_DNA"/>
</dbReference>
<dbReference type="OrthoDB" id="440673at2759"/>
<dbReference type="CDD" id="cd13182">
    <property type="entry name" value="EVH1-like_Dcp1"/>
    <property type="match status" value="1"/>
</dbReference>
<dbReference type="SUPFAM" id="SSF50729">
    <property type="entry name" value="PH domain-like"/>
    <property type="match status" value="1"/>
</dbReference>
<dbReference type="InterPro" id="IPR011993">
    <property type="entry name" value="PH-like_dom_sf"/>
</dbReference>
<dbReference type="STRING" id="1231657.A0A1Y2A552"/>
<keyword evidence="7" id="KW-1185">Reference proteome</keyword>
<dbReference type="Gene3D" id="2.30.29.30">
    <property type="entry name" value="Pleckstrin-homology domain (PH domain)/Phosphotyrosine-binding domain (PTB)"/>
    <property type="match status" value="1"/>
</dbReference>
<reference evidence="6 7" key="1">
    <citation type="submission" date="2016-07" db="EMBL/GenBank/DDBJ databases">
        <title>Pervasive Adenine N6-methylation of Active Genes in Fungi.</title>
        <authorList>
            <consortium name="DOE Joint Genome Institute"/>
            <person name="Mondo S.J."/>
            <person name="Dannebaum R.O."/>
            <person name="Kuo R.C."/>
            <person name="Labutti K."/>
            <person name="Haridas S."/>
            <person name="Kuo A."/>
            <person name="Salamov A."/>
            <person name="Ahrendt S.R."/>
            <person name="Lipzen A."/>
            <person name="Sullivan W."/>
            <person name="Andreopoulos W.B."/>
            <person name="Clum A."/>
            <person name="Lindquist E."/>
            <person name="Daum C."/>
            <person name="Ramamoorthy G.K."/>
            <person name="Gryganskyi A."/>
            <person name="Culley D."/>
            <person name="Magnuson J.K."/>
            <person name="James T.Y."/>
            <person name="O'Malley M.A."/>
            <person name="Stajich J.E."/>
            <person name="Spatafora J.W."/>
            <person name="Visel A."/>
            <person name="Grigoriev I.V."/>
        </authorList>
    </citation>
    <scope>NUCLEOTIDE SEQUENCE [LARGE SCALE GENOMIC DNA]</scope>
    <source>
        <strain evidence="6 7">CBS 115471</strain>
    </source>
</reference>
<evidence type="ECO:0000313" key="7">
    <source>
        <dbReference type="Proteomes" id="UP000193144"/>
    </source>
</evidence>
<dbReference type="InterPro" id="IPR010334">
    <property type="entry name" value="Dcp1"/>
</dbReference>
<dbReference type="GO" id="GO:0000290">
    <property type="term" value="P:deadenylation-dependent decapping of nuclear-transcribed mRNA"/>
    <property type="evidence" value="ECO:0007669"/>
    <property type="project" value="InterPro"/>
</dbReference>
<evidence type="ECO:0000256" key="2">
    <source>
        <dbReference type="ARBA" id="ARBA00008778"/>
    </source>
</evidence>
<dbReference type="GO" id="GO:0003729">
    <property type="term" value="F:mRNA binding"/>
    <property type="evidence" value="ECO:0007669"/>
    <property type="project" value="TreeGrafter"/>
</dbReference>
<dbReference type="PANTHER" id="PTHR16290:SF0">
    <property type="entry name" value="DECAPPING PROTEIN 1, ISOFORM A"/>
    <property type="match status" value="1"/>
</dbReference>
<comment type="caution">
    <text evidence="6">The sequence shown here is derived from an EMBL/GenBank/DDBJ whole genome shotgun (WGS) entry which is preliminary data.</text>
</comment>
<dbReference type="GO" id="GO:0008047">
    <property type="term" value="F:enzyme activator activity"/>
    <property type="evidence" value="ECO:0007669"/>
    <property type="project" value="InterPro"/>
</dbReference>
<comment type="similarity">
    <text evidence="2">Belongs to the DCP1 family.</text>
</comment>
<dbReference type="Pfam" id="PF06058">
    <property type="entry name" value="DCP1"/>
    <property type="match status" value="1"/>
</dbReference>
<sequence length="261" mass="28731">MAPNKTKGRANNQLPPPQPSDYETDVPPQQIDIQPPPPRSNEELNLSVLRRHYPDIVSIVHIAQYAAVYIYSRETQAWEKSGVEGTLFACELTPSLAGADRFGAVILNRRGLDNFRIEIPTEEELDISEGYVVMQGSDGIVYGLWIFSEPETSTENNSVETAEKFRALARQTSESRLIHETGLGSGAGTVEQVEESVPMGRQLSLRELFGQQRAQDAAWSVHDHHSPGMSSGFATTPDPPIGNNVLAQLFIKAKQDYNGVG</sequence>
<comment type="subcellular location">
    <subcellularLocation>
        <location evidence="1">Cytoplasm</location>
    </subcellularLocation>
</comment>
<accession>A0A1Y2A552</accession>
<dbReference type="AlphaFoldDB" id="A0A1Y2A552"/>
<evidence type="ECO:0000256" key="1">
    <source>
        <dbReference type="ARBA" id="ARBA00004496"/>
    </source>
</evidence>
<dbReference type="PANTHER" id="PTHR16290">
    <property type="entry name" value="TRANSCRIPTION FACTOR SMIF DECAPPING ENZYME DCP1"/>
    <property type="match status" value="1"/>
</dbReference>
<feature type="region of interest" description="Disordered" evidence="5">
    <location>
        <begin position="1"/>
        <end position="42"/>
    </location>
</feature>
<dbReference type="Proteomes" id="UP000193144">
    <property type="component" value="Unassembled WGS sequence"/>
</dbReference>
<evidence type="ECO:0000256" key="3">
    <source>
        <dbReference type="ARBA" id="ARBA00022490"/>
    </source>
</evidence>
<evidence type="ECO:0000256" key="4">
    <source>
        <dbReference type="ARBA" id="ARBA00022664"/>
    </source>
</evidence>
<dbReference type="GO" id="GO:0031087">
    <property type="term" value="P:deadenylation-independent decapping of nuclear-transcribed mRNA"/>
    <property type="evidence" value="ECO:0007669"/>
    <property type="project" value="TreeGrafter"/>
</dbReference>
<evidence type="ECO:0000313" key="6">
    <source>
        <dbReference type="EMBL" id="ORY17624.1"/>
    </source>
</evidence>
<keyword evidence="3" id="KW-0963">Cytoplasm</keyword>
<protein>
    <recommendedName>
        <fullName evidence="8">PH domain-like protein</fullName>
    </recommendedName>
</protein>
<proteinExistence type="inferred from homology"/>
<evidence type="ECO:0000256" key="5">
    <source>
        <dbReference type="SAM" id="MobiDB-lite"/>
    </source>
</evidence>
<keyword evidence="4" id="KW-0507">mRNA processing</keyword>